<dbReference type="AlphaFoldDB" id="A0AA86RLQ8"/>
<dbReference type="EMBL" id="CATOUU010001170">
    <property type="protein sequence ID" value="CAI9975903.1"/>
    <property type="molecule type" value="Genomic_DNA"/>
</dbReference>
<accession>A0AA86RLQ8</accession>
<name>A0AA86RLQ8_9EUKA</name>
<evidence type="ECO:0000313" key="1">
    <source>
        <dbReference type="EMBL" id="CAI9975903.1"/>
    </source>
</evidence>
<protein>
    <submittedName>
        <fullName evidence="2">Hypothetical_protein</fullName>
    </submittedName>
</protein>
<reference evidence="2 3" key="2">
    <citation type="submission" date="2024-07" db="EMBL/GenBank/DDBJ databases">
        <authorList>
            <person name="Akdeniz Z."/>
        </authorList>
    </citation>
    <scope>NUCLEOTIDE SEQUENCE [LARGE SCALE GENOMIC DNA]</scope>
</reference>
<evidence type="ECO:0000313" key="3">
    <source>
        <dbReference type="Proteomes" id="UP001642409"/>
    </source>
</evidence>
<reference evidence="1" key="1">
    <citation type="submission" date="2023-06" db="EMBL/GenBank/DDBJ databases">
        <authorList>
            <person name="Kurt Z."/>
        </authorList>
    </citation>
    <scope>NUCLEOTIDE SEQUENCE</scope>
</reference>
<sequence>MVLVKQLSERSDQQVARVAQFSRLMFKHPPRTTTHPPTEFAFVHRDFGLQINQRPVHITDPYQCHKTKWEKIDQKRARNAEFVELVPALLSPGRKDEFIQKAVNKMRANRTKSVKIGTRAVEGERDPHLMDYVLPEL</sequence>
<evidence type="ECO:0000313" key="2">
    <source>
        <dbReference type="EMBL" id="CAL6006816.1"/>
    </source>
</evidence>
<proteinExistence type="predicted"/>
<keyword evidence="3" id="KW-1185">Reference proteome</keyword>
<organism evidence="1">
    <name type="scientific">Hexamita inflata</name>
    <dbReference type="NCBI Taxonomy" id="28002"/>
    <lineage>
        <taxon>Eukaryota</taxon>
        <taxon>Metamonada</taxon>
        <taxon>Diplomonadida</taxon>
        <taxon>Hexamitidae</taxon>
        <taxon>Hexamitinae</taxon>
        <taxon>Hexamita</taxon>
    </lineage>
</organism>
<comment type="caution">
    <text evidence="1">The sequence shown here is derived from an EMBL/GenBank/DDBJ whole genome shotgun (WGS) entry which is preliminary data.</text>
</comment>
<dbReference type="EMBL" id="CAXDID020000054">
    <property type="protein sequence ID" value="CAL6006816.1"/>
    <property type="molecule type" value="Genomic_DNA"/>
</dbReference>
<dbReference type="Proteomes" id="UP001642409">
    <property type="component" value="Unassembled WGS sequence"/>
</dbReference>
<gene>
    <name evidence="2" type="ORF">HINF_LOCUS20343</name>
    <name evidence="1" type="ORF">HINF_LOCUS63548</name>
</gene>